<gene>
    <name evidence="6" type="primary">rplW</name>
    <name evidence="8" type="ORF">SAMN05421819_3238</name>
</gene>
<evidence type="ECO:0000313" key="8">
    <source>
        <dbReference type="EMBL" id="SEG49457.1"/>
    </source>
</evidence>
<dbReference type="GO" id="GO:0006412">
    <property type="term" value="P:translation"/>
    <property type="evidence" value="ECO:0007669"/>
    <property type="project" value="UniProtKB-UniRule"/>
</dbReference>
<evidence type="ECO:0000256" key="5">
    <source>
        <dbReference type="ARBA" id="ARBA00023274"/>
    </source>
</evidence>
<evidence type="ECO:0000256" key="3">
    <source>
        <dbReference type="ARBA" id="ARBA00022884"/>
    </source>
</evidence>
<keyword evidence="4 6" id="KW-0689">Ribosomal protein</keyword>
<comment type="function">
    <text evidence="6">One of the early assembly proteins it binds 23S rRNA. One of the proteins that surrounds the polypeptide exit tunnel on the outside of the ribosome. Forms the main docking site for trigger factor binding to the ribosome.</text>
</comment>
<dbReference type="InterPro" id="IPR012677">
    <property type="entry name" value="Nucleotide-bd_a/b_plait_sf"/>
</dbReference>
<evidence type="ECO:0000256" key="4">
    <source>
        <dbReference type="ARBA" id="ARBA00022980"/>
    </source>
</evidence>
<keyword evidence="9" id="KW-1185">Reference proteome</keyword>
<dbReference type="InterPro" id="IPR013025">
    <property type="entry name" value="Ribosomal_uL23-like"/>
</dbReference>
<keyword evidence="3 6" id="KW-0694">RNA-binding</keyword>
<comment type="similarity">
    <text evidence="1 6 7">Belongs to the universal ribosomal protein uL23 family.</text>
</comment>
<dbReference type="OrthoDB" id="9793353at2"/>
<dbReference type="HAMAP" id="MF_01369_B">
    <property type="entry name" value="Ribosomal_uL23_B"/>
    <property type="match status" value="1"/>
</dbReference>
<dbReference type="Pfam" id="PF00276">
    <property type="entry name" value="Ribosomal_L23"/>
    <property type="match status" value="1"/>
</dbReference>
<dbReference type="EMBL" id="FNVA01000005">
    <property type="protein sequence ID" value="SEG49457.1"/>
    <property type="molecule type" value="Genomic_DNA"/>
</dbReference>
<sequence>MSTLYKVIRRPLITEKALTTRETESSLVFEVASTATKTEVKQAVEQLFNVKVASVRTAIVLGKERRRGRFAGFLPDWKKAYVKLKAGEKVPDFAAEI</sequence>
<dbReference type="GO" id="GO:0005840">
    <property type="term" value="C:ribosome"/>
    <property type="evidence" value="ECO:0007669"/>
    <property type="project" value="UniProtKB-KW"/>
</dbReference>
<dbReference type="RefSeq" id="WP_103934080.1">
    <property type="nucleotide sequence ID" value="NZ_FNVA01000005.1"/>
</dbReference>
<dbReference type="GO" id="GO:0019843">
    <property type="term" value="F:rRNA binding"/>
    <property type="evidence" value="ECO:0007669"/>
    <property type="project" value="UniProtKB-UniRule"/>
</dbReference>
<keyword evidence="5 6" id="KW-0687">Ribonucleoprotein</keyword>
<dbReference type="PROSITE" id="PS00050">
    <property type="entry name" value="RIBOSOMAL_L23"/>
    <property type="match status" value="1"/>
</dbReference>
<dbReference type="FunFam" id="3.30.70.330:FF:000001">
    <property type="entry name" value="50S ribosomal protein L23"/>
    <property type="match status" value="1"/>
</dbReference>
<keyword evidence="2 6" id="KW-0699">rRNA-binding</keyword>
<evidence type="ECO:0000313" key="9">
    <source>
        <dbReference type="Proteomes" id="UP000236728"/>
    </source>
</evidence>
<dbReference type="PANTHER" id="PTHR11620">
    <property type="entry name" value="60S RIBOSOMAL PROTEIN L23A"/>
    <property type="match status" value="1"/>
</dbReference>
<reference evidence="8 9" key="1">
    <citation type="submission" date="2016-10" db="EMBL/GenBank/DDBJ databases">
        <authorList>
            <person name="de Groot N.N."/>
        </authorList>
    </citation>
    <scope>NUCLEOTIDE SEQUENCE [LARGE SCALE GENOMIC DNA]</scope>
    <source>
        <strain evidence="8 9">DSM 22489</strain>
    </source>
</reference>
<dbReference type="GO" id="GO:0003735">
    <property type="term" value="F:structural constituent of ribosome"/>
    <property type="evidence" value="ECO:0007669"/>
    <property type="project" value="InterPro"/>
</dbReference>
<accession>A0A1H6AN07</accession>
<evidence type="ECO:0000256" key="1">
    <source>
        <dbReference type="ARBA" id="ARBA00006700"/>
    </source>
</evidence>
<dbReference type="InterPro" id="IPR001014">
    <property type="entry name" value="Ribosomal_uL23_CS"/>
</dbReference>
<dbReference type="GO" id="GO:1990904">
    <property type="term" value="C:ribonucleoprotein complex"/>
    <property type="evidence" value="ECO:0007669"/>
    <property type="project" value="UniProtKB-KW"/>
</dbReference>
<dbReference type="NCBIfam" id="NF004359">
    <property type="entry name" value="PRK05738.1-3"/>
    <property type="match status" value="1"/>
</dbReference>
<proteinExistence type="inferred from homology"/>
<dbReference type="AlphaFoldDB" id="A0A1H6AN07"/>
<comment type="subunit">
    <text evidence="6">Part of the 50S ribosomal subunit. Contacts protein L29, and trigger factor when it is bound to the ribosome.</text>
</comment>
<evidence type="ECO:0000256" key="7">
    <source>
        <dbReference type="RuleBase" id="RU003934"/>
    </source>
</evidence>
<dbReference type="InterPro" id="IPR012678">
    <property type="entry name" value="Ribosomal_uL23/eL15/eS24_sf"/>
</dbReference>
<protein>
    <recommendedName>
        <fullName evidence="6">Large ribosomal subunit protein uL23</fullName>
    </recommendedName>
</protein>
<evidence type="ECO:0000256" key="6">
    <source>
        <dbReference type="HAMAP-Rule" id="MF_01369"/>
    </source>
</evidence>
<dbReference type="Gene3D" id="3.30.70.330">
    <property type="match status" value="1"/>
</dbReference>
<evidence type="ECO:0000256" key="2">
    <source>
        <dbReference type="ARBA" id="ARBA00022730"/>
    </source>
</evidence>
<dbReference type="SUPFAM" id="SSF54189">
    <property type="entry name" value="Ribosomal proteins S24e, L23 and L15e"/>
    <property type="match status" value="1"/>
</dbReference>
<name>A0A1H6AN07_9BACT</name>
<organism evidence="8 9">
    <name type="scientific">Bryocella elongata</name>
    <dbReference type="NCBI Taxonomy" id="863522"/>
    <lineage>
        <taxon>Bacteria</taxon>
        <taxon>Pseudomonadati</taxon>
        <taxon>Acidobacteriota</taxon>
        <taxon>Terriglobia</taxon>
        <taxon>Terriglobales</taxon>
        <taxon>Acidobacteriaceae</taxon>
        <taxon>Bryocella</taxon>
    </lineage>
</organism>
<dbReference type="Proteomes" id="UP000236728">
    <property type="component" value="Unassembled WGS sequence"/>
</dbReference>
<dbReference type="NCBIfam" id="NF004363">
    <property type="entry name" value="PRK05738.2-4"/>
    <property type="match status" value="1"/>
</dbReference>
<dbReference type="NCBIfam" id="NF004366">
    <property type="entry name" value="PRK05738.3-2"/>
    <property type="match status" value="1"/>
</dbReference>